<dbReference type="InterPro" id="IPR014031">
    <property type="entry name" value="Ketoacyl_synth_C"/>
</dbReference>
<keyword evidence="4" id="KW-0808">Transferase</keyword>
<dbReference type="SMART" id="SM00826">
    <property type="entry name" value="PKS_DH"/>
    <property type="match status" value="1"/>
</dbReference>
<feature type="region of interest" description="Disordered" evidence="9">
    <location>
        <begin position="1471"/>
        <end position="1497"/>
    </location>
</feature>
<feature type="compositionally biased region" description="Low complexity" evidence="9">
    <location>
        <begin position="1252"/>
        <end position="1271"/>
    </location>
</feature>
<evidence type="ECO:0000256" key="5">
    <source>
        <dbReference type="ARBA" id="ARBA00023194"/>
    </source>
</evidence>
<evidence type="ECO:0000256" key="4">
    <source>
        <dbReference type="ARBA" id="ARBA00022679"/>
    </source>
</evidence>
<dbReference type="InterPro" id="IPR016039">
    <property type="entry name" value="Thiolase-like"/>
</dbReference>
<dbReference type="InterPro" id="IPR050091">
    <property type="entry name" value="PKS_NRPS_Biosynth_Enz"/>
</dbReference>
<dbReference type="InterPro" id="IPR013154">
    <property type="entry name" value="ADH-like_N"/>
</dbReference>
<feature type="domain" description="PKS/mFAS DH" evidence="12">
    <location>
        <begin position="982"/>
        <end position="1257"/>
    </location>
</feature>
<evidence type="ECO:0000256" key="7">
    <source>
        <dbReference type="ARBA" id="ARBA00023315"/>
    </source>
</evidence>
<dbReference type="PANTHER" id="PTHR43775">
    <property type="entry name" value="FATTY ACID SYNTHASE"/>
    <property type="match status" value="1"/>
</dbReference>
<dbReference type="Pfam" id="PF21089">
    <property type="entry name" value="PKS_DH_N"/>
    <property type="match status" value="1"/>
</dbReference>
<dbReference type="Gene3D" id="1.10.1200.10">
    <property type="entry name" value="ACP-like"/>
    <property type="match status" value="1"/>
</dbReference>
<dbReference type="Pfam" id="PF00550">
    <property type="entry name" value="PP-binding"/>
    <property type="match status" value="1"/>
</dbReference>
<dbReference type="SUPFAM" id="SSF51735">
    <property type="entry name" value="NAD(P)-binding Rossmann-fold domains"/>
    <property type="match status" value="3"/>
</dbReference>
<dbReference type="EMBL" id="FOLM01000018">
    <property type="protein sequence ID" value="SFD52996.1"/>
    <property type="molecule type" value="Genomic_DNA"/>
</dbReference>
<dbReference type="SMART" id="SM01294">
    <property type="entry name" value="PKS_PP_betabranch"/>
    <property type="match status" value="1"/>
</dbReference>
<dbReference type="Pfam" id="PF14765">
    <property type="entry name" value="PS-DH"/>
    <property type="match status" value="1"/>
</dbReference>
<dbReference type="Pfam" id="PF13602">
    <property type="entry name" value="ADH_zinc_N_2"/>
    <property type="match status" value="1"/>
</dbReference>
<feature type="active site" description="Proton acceptor; for dehydratase activity" evidence="8">
    <location>
        <position position="1014"/>
    </location>
</feature>
<dbReference type="GO" id="GO:0006633">
    <property type="term" value="P:fatty acid biosynthetic process"/>
    <property type="evidence" value="ECO:0007669"/>
    <property type="project" value="InterPro"/>
</dbReference>
<evidence type="ECO:0000256" key="6">
    <source>
        <dbReference type="ARBA" id="ARBA00023268"/>
    </source>
</evidence>
<dbReference type="PROSITE" id="PS00012">
    <property type="entry name" value="PHOSPHOPANTETHEINE"/>
    <property type="match status" value="1"/>
</dbReference>
<dbReference type="InterPro" id="IPR049551">
    <property type="entry name" value="PKS_DH_C"/>
</dbReference>
<dbReference type="Pfam" id="PF08659">
    <property type="entry name" value="KR"/>
    <property type="match status" value="1"/>
</dbReference>
<dbReference type="PROSITE" id="PS52004">
    <property type="entry name" value="KS3_2"/>
    <property type="match status" value="1"/>
</dbReference>
<dbReference type="InterPro" id="IPR013968">
    <property type="entry name" value="PKS_KR"/>
</dbReference>
<feature type="region of interest" description="Disordered" evidence="9">
    <location>
        <begin position="467"/>
        <end position="495"/>
    </location>
</feature>
<dbReference type="SUPFAM" id="SSF50129">
    <property type="entry name" value="GroES-like"/>
    <property type="match status" value="1"/>
</dbReference>
<dbReference type="OrthoDB" id="9778690at2"/>
<comment type="pathway">
    <text evidence="1">Antibiotic biosynthesis.</text>
</comment>
<feature type="compositionally biased region" description="Low complexity" evidence="9">
    <location>
        <begin position="882"/>
        <end position="896"/>
    </location>
</feature>
<feature type="compositionally biased region" description="Basic and acidic residues" evidence="9">
    <location>
        <begin position="1275"/>
        <end position="1287"/>
    </location>
</feature>
<dbReference type="SMART" id="SM00829">
    <property type="entry name" value="PKS_ER"/>
    <property type="match status" value="1"/>
</dbReference>
<dbReference type="Proteomes" id="UP000199207">
    <property type="component" value="Unassembled WGS sequence"/>
</dbReference>
<dbReference type="SMART" id="SM00822">
    <property type="entry name" value="PKS_KR"/>
    <property type="match status" value="1"/>
</dbReference>
<dbReference type="InterPro" id="IPR036736">
    <property type="entry name" value="ACP-like_sf"/>
</dbReference>
<dbReference type="Gene3D" id="3.10.129.110">
    <property type="entry name" value="Polyketide synthase dehydratase"/>
    <property type="match status" value="1"/>
</dbReference>
<dbReference type="SUPFAM" id="SSF55048">
    <property type="entry name" value="Probable ACP-binding domain of malonyl-CoA ACP transacylase"/>
    <property type="match status" value="1"/>
</dbReference>
<keyword evidence="5" id="KW-0045">Antibiotic biosynthesis</keyword>
<dbReference type="InterPro" id="IPR020806">
    <property type="entry name" value="PKS_PP-bd"/>
</dbReference>
<dbReference type="SUPFAM" id="SSF52151">
    <property type="entry name" value="FabD/lysophospholipase-like"/>
    <property type="match status" value="1"/>
</dbReference>
<feature type="region of interest" description="N-terminal hotdog fold" evidence="8">
    <location>
        <begin position="982"/>
        <end position="1107"/>
    </location>
</feature>
<evidence type="ECO:0000313" key="14">
    <source>
        <dbReference type="Proteomes" id="UP000199207"/>
    </source>
</evidence>
<feature type="region of interest" description="C-terminal hotdog fold" evidence="8">
    <location>
        <begin position="1121"/>
        <end position="1257"/>
    </location>
</feature>
<dbReference type="PANTHER" id="PTHR43775:SF51">
    <property type="entry name" value="INACTIVE PHENOLPHTHIOCEROL SYNTHESIS POLYKETIDE SYNTHASE TYPE I PKS1-RELATED"/>
    <property type="match status" value="1"/>
</dbReference>
<feature type="active site" description="Proton donor; for dehydratase activity" evidence="8">
    <location>
        <position position="1180"/>
    </location>
</feature>
<keyword evidence="2" id="KW-0596">Phosphopantetheine</keyword>
<feature type="region of interest" description="Disordered" evidence="9">
    <location>
        <begin position="2177"/>
        <end position="2199"/>
    </location>
</feature>
<dbReference type="InterPro" id="IPR011032">
    <property type="entry name" value="GroES-like_sf"/>
</dbReference>
<dbReference type="CDD" id="cd05195">
    <property type="entry name" value="enoyl_red"/>
    <property type="match status" value="1"/>
</dbReference>
<dbReference type="SMART" id="SM00823">
    <property type="entry name" value="PKS_PP"/>
    <property type="match status" value="1"/>
</dbReference>
<name>A0A1I1T2U9_9ACTN</name>
<dbReference type="InterPro" id="IPR009081">
    <property type="entry name" value="PP-bd_ACP"/>
</dbReference>
<dbReference type="InterPro" id="IPR042104">
    <property type="entry name" value="PKS_dehydratase_sf"/>
</dbReference>
<dbReference type="InterPro" id="IPR049552">
    <property type="entry name" value="PKS_DH_N"/>
</dbReference>
<feature type="region of interest" description="Disordered" evidence="9">
    <location>
        <begin position="1101"/>
        <end position="1124"/>
    </location>
</feature>
<dbReference type="InterPro" id="IPR016035">
    <property type="entry name" value="Acyl_Trfase/lysoPLipase"/>
</dbReference>
<dbReference type="SMART" id="SM00827">
    <property type="entry name" value="PKS_AT"/>
    <property type="match status" value="1"/>
</dbReference>
<dbReference type="Pfam" id="PF02801">
    <property type="entry name" value="Ketoacyl-synt_C"/>
    <property type="match status" value="1"/>
</dbReference>
<proteinExistence type="predicted"/>
<evidence type="ECO:0000259" key="11">
    <source>
        <dbReference type="PROSITE" id="PS52004"/>
    </source>
</evidence>
<dbReference type="InterPro" id="IPR020807">
    <property type="entry name" value="PKS_DH"/>
</dbReference>
<dbReference type="Gene3D" id="3.90.180.10">
    <property type="entry name" value="Medium-chain alcohol dehydrogenases, catalytic domain"/>
    <property type="match status" value="1"/>
</dbReference>
<accession>A0A1I1T2U9</accession>
<evidence type="ECO:0000313" key="13">
    <source>
        <dbReference type="EMBL" id="SFD52996.1"/>
    </source>
</evidence>
<dbReference type="InterPro" id="IPR018201">
    <property type="entry name" value="Ketoacyl_synth_AS"/>
</dbReference>
<feature type="compositionally biased region" description="Low complexity" evidence="9">
    <location>
        <begin position="467"/>
        <end position="480"/>
    </location>
</feature>
<dbReference type="Gene3D" id="3.40.47.10">
    <property type="match status" value="1"/>
</dbReference>
<dbReference type="InterPro" id="IPR016036">
    <property type="entry name" value="Malonyl_transacylase_ACP-bd"/>
</dbReference>
<keyword evidence="3" id="KW-0597">Phosphoprotein</keyword>
<feature type="compositionally biased region" description="Low complexity" evidence="9">
    <location>
        <begin position="2084"/>
        <end position="2098"/>
    </location>
</feature>
<keyword evidence="14" id="KW-1185">Reference proteome</keyword>
<protein>
    <submittedName>
        <fullName evidence="13">Polyketide synthase 12</fullName>
    </submittedName>
</protein>
<dbReference type="Gene3D" id="3.40.50.11460">
    <property type="match status" value="1"/>
</dbReference>
<dbReference type="PROSITE" id="PS50075">
    <property type="entry name" value="CARRIER"/>
    <property type="match status" value="1"/>
</dbReference>
<evidence type="ECO:0000256" key="1">
    <source>
        <dbReference type="ARBA" id="ARBA00004792"/>
    </source>
</evidence>
<keyword evidence="7" id="KW-0012">Acyltransferase</keyword>
<dbReference type="SUPFAM" id="SSF53901">
    <property type="entry name" value="Thiolase-like"/>
    <property type="match status" value="1"/>
</dbReference>
<dbReference type="GO" id="GO:0016491">
    <property type="term" value="F:oxidoreductase activity"/>
    <property type="evidence" value="ECO:0007669"/>
    <property type="project" value="InterPro"/>
</dbReference>
<evidence type="ECO:0000259" key="10">
    <source>
        <dbReference type="PROSITE" id="PS50075"/>
    </source>
</evidence>
<dbReference type="Pfam" id="PF00698">
    <property type="entry name" value="Acyl_transf_1"/>
    <property type="match status" value="1"/>
</dbReference>
<gene>
    <name evidence="13" type="ORF">SAMN05421773_11820</name>
</gene>
<dbReference type="InterPro" id="IPR057326">
    <property type="entry name" value="KR_dom"/>
</dbReference>
<dbReference type="Pfam" id="PF22953">
    <property type="entry name" value="SpnB_Rossmann"/>
    <property type="match status" value="1"/>
</dbReference>
<dbReference type="SMART" id="SM00825">
    <property type="entry name" value="PKS_KS"/>
    <property type="match status" value="1"/>
</dbReference>
<dbReference type="Gene3D" id="3.30.70.3290">
    <property type="match status" value="1"/>
</dbReference>
<dbReference type="InterPro" id="IPR032821">
    <property type="entry name" value="PKS_assoc"/>
</dbReference>
<organism evidence="13 14">
    <name type="scientific">Streptomyces aidingensis</name>
    <dbReference type="NCBI Taxonomy" id="910347"/>
    <lineage>
        <taxon>Bacteria</taxon>
        <taxon>Bacillati</taxon>
        <taxon>Actinomycetota</taxon>
        <taxon>Actinomycetes</taxon>
        <taxon>Kitasatosporales</taxon>
        <taxon>Streptomycetaceae</taxon>
        <taxon>Streptomyces</taxon>
    </lineage>
</organism>
<feature type="compositionally biased region" description="Low complexity" evidence="9">
    <location>
        <begin position="2183"/>
        <end position="2199"/>
    </location>
</feature>
<dbReference type="InterPro" id="IPR020841">
    <property type="entry name" value="PKS_Beta-ketoAc_synthase_dom"/>
</dbReference>
<dbReference type="InterPro" id="IPR001227">
    <property type="entry name" value="Ac_transferase_dom_sf"/>
</dbReference>
<dbReference type="Pfam" id="PF08240">
    <property type="entry name" value="ADH_N"/>
    <property type="match status" value="1"/>
</dbReference>
<dbReference type="PROSITE" id="PS00606">
    <property type="entry name" value="KS3_1"/>
    <property type="match status" value="1"/>
</dbReference>
<dbReference type="Gene3D" id="3.40.50.720">
    <property type="entry name" value="NAD(P)-binding Rossmann-like Domain"/>
    <property type="match status" value="1"/>
</dbReference>
<dbReference type="InterPro" id="IPR049900">
    <property type="entry name" value="PKS_mFAS_DH"/>
</dbReference>
<evidence type="ECO:0000256" key="9">
    <source>
        <dbReference type="SAM" id="MobiDB-lite"/>
    </source>
</evidence>
<dbReference type="PROSITE" id="PS52019">
    <property type="entry name" value="PKS_MFAS_DH"/>
    <property type="match status" value="1"/>
</dbReference>
<evidence type="ECO:0000259" key="12">
    <source>
        <dbReference type="PROSITE" id="PS52019"/>
    </source>
</evidence>
<dbReference type="Gene3D" id="3.40.366.10">
    <property type="entry name" value="Malonyl-Coenzyme A Acyl Carrier Protein, domain 2"/>
    <property type="match status" value="1"/>
</dbReference>
<feature type="domain" description="Carrier" evidence="10">
    <location>
        <begin position="2103"/>
        <end position="2178"/>
    </location>
</feature>
<dbReference type="SUPFAM" id="SSF47336">
    <property type="entry name" value="ACP-like"/>
    <property type="match status" value="1"/>
</dbReference>
<keyword evidence="6" id="KW-0511">Multifunctional enzyme</keyword>
<dbReference type="InterPro" id="IPR014030">
    <property type="entry name" value="Ketoacyl_synth_N"/>
</dbReference>
<dbReference type="FunFam" id="3.40.47.10:FF:000019">
    <property type="entry name" value="Polyketide synthase type I"/>
    <property type="match status" value="1"/>
</dbReference>
<dbReference type="GO" id="GO:0033068">
    <property type="term" value="P:macrolide biosynthetic process"/>
    <property type="evidence" value="ECO:0007669"/>
    <property type="project" value="UniProtKB-ARBA"/>
</dbReference>
<dbReference type="Pfam" id="PF16197">
    <property type="entry name" value="KAsynt_C_assoc"/>
    <property type="match status" value="1"/>
</dbReference>
<evidence type="ECO:0000256" key="8">
    <source>
        <dbReference type="PROSITE-ProRule" id="PRU01363"/>
    </source>
</evidence>
<dbReference type="InterPro" id="IPR014043">
    <property type="entry name" value="Acyl_transferase_dom"/>
</dbReference>
<evidence type="ECO:0000256" key="2">
    <source>
        <dbReference type="ARBA" id="ARBA00022450"/>
    </source>
</evidence>
<dbReference type="CDD" id="cd00833">
    <property type="entry name" value="PKS"/>
    <property type="match status" value="1"/>
</dbReference>
<dbReference type="InterPro" id="IPR055123">
    <property type="entry name" value="SpnB-like_Rossmann"/>
</dbReference>
<sequence length="2199" mass="226620">MAQEDKEKEEALRSYLKKAVADARDYRTRLRAAEEKEREPVAIIGMGCRYPGGADSPAALWRLVAGQVDAVGPFPDDRGWDLAALYDPDPDTAGTCYAREGGFLHDAARFDAGFFGIAPREARAIDPQQRLLLETAWETFEHAGIDPESLRGSGTGVFVGAMYDDYASRLVPAPPEYEGYLSIGSAGSVASGRLAYTFDLAGPAVTVDTACSSSLVALHLAAQALRRGECELALAGGVTVMATPTSFTEFSRQRGLAADGRCKAFAESADGTGWAEGAGLLLVERLSDARRNGHPVLAVIRSSAVNQDGASNGLTAPRGAAQERLIEQALAAAGVPAGEIDAVEAHGTGTRLGDPVEAGALLATYGRARTPGRPLRLGSLKSNIGHTQAAAGVGGVIKMVEAMRHGVLPATLHAGRPTPLVDWSAGTVRLLTEAVPWPEHDHPRRAAVSSFGIGGTNAHLILEAAGDAPAGSDAPGPAGSRAGGRGGETAAPLPAVPIPLSARGSGALAAQAANLLEQLAADPSAGLTDLGFSLATTRAALPDRAALLAADREQLVTGLRALAGGGTAPHLVSGTAREGRTAFLFTGQGSPRPGAGRELYHTFPAYAAAYDAVCAALEPHLDRPLRQVASAAEGSEEARLLERTDWAQAALFACEVALFRLLESWGVRPGAVLGHSAGALAACHVAGALPLADAAALVAARGRAMRQLPDGGAMAALRATGRQAAALVAGREDRLSVAAVNGPESTVLSGDREALAAVVAEFEAAGGKASWLPAGRGFHSPLMEPALAPLRAAATGLAHREPRITVVSDLTGRPLRPGELADPDYWARHARSTVRFQDGVRSLAELDCTRFLELGPGGELAALAAACLAGPGPDADPDADPGPETGTRGAAAPARGEAVSCLGPHRPEAETLLTALLRLHVDGQDVDWAAVFAGRGARRVPLPAYPFQRERYWLPAPAPAPHRPGPGGPADLRAAGLAPAGHPMLGALVELPDDSGLVLSGRISSAEHPWLAGHRVAGQVVVPGTALLSLAERAARAAGCDTVEELVLQAPLVVPGRGELRLRVSVTAPDDTGARAVTVHARREDGPRAGEWTRHAHGTVTRAPAAPPEGLRVWPPPGTEPVTGQPGRLYRDLAAQGLEYGPAFRGVRAVWRRGREIFAEVELPRGEDPGGYRLHPALLDAALHPAALGETAEDGRGLLPYAWSAVRCTGSPGSRARVRLAPAGRHAVSVDVADAAGTPVASVGSLALRPMPGDLAGRPDPAPAAASATAGTEHPGTEHPGTEHPGTDDGLLIPSWTPLDGLPGTAPSGRWLLLAPPGDGLAQTLRDAGLNVAVHHDPAGLTRALTGTPADTPADPSADTPAPEGVLLACPAPSPAPGPRAVREVLAGVLPVARLLAGDDRLAGTRLTVLTRGAVAVAGDQQPSGLAQRAAWGLLRAAQAEHPGRFALLDEDGDPASRRALAAALASGEPQLALRSGTAHRPTLTAEDPGALTPPPGEPHWRLDFVGKETFGRLSLEPWPEAGAPPAEGQVRVRLHAAGLNFRDVLLALGVIPPSADADATGPGQGGEGAGVVLETGPGVTGLRPGDRVMGLFTGIGPVSLTDHRLLCRIPPEWSFEQAAAVPVAYLTAYHGLVDLAGLGPGESVLVHAATGGVGTAALQLARHLGAEVYATASPAKWDVLRAAGLPEERIASSRSLGFEQRFLSGTGGRGVDVVLNSLAGEYIDASLRMLPRGGRFLEMGKTERRDPAAVAAAHPGVTYRAYDVRDPGPDRIQQMLSALLTLFARGELRPPRVSTWDIRHAPRAFRHLGEARHTGKIVLTLPAGDTAWDTGRAVLVTGGHGRLGRLVARHLVTGHGMRQVVLMGRRLPEPDGPAARAAEYLAELGAEVRSIACDAADPAALDAALGQLARDGVRIGQVVHAAGVLDDGVLASLTPEKLERTLRPKADAALHLHTATRDLGLSAFVAFSSVAGTLGSAGQAGYAAGNAVLDALMELRRAQGQPGISVVWGLWQGADGMGSGLTPADTARIARMGVLPLSDKQGLDLLDAAVRRNAPAAVAADWALDGLTDAAAVPPPLRDLVRRPAPGSGRPAAAPDDGPGRRTLLDTVRLETAVVLGHASPAAVDPQVPFDRIGLDSLAAVELRNRIAAATGTRLPATFIYDWPTPADLADHLGDRSPGAMTATTTATATATTQDGAS</sequence>
<dbReference type="GO" id="GO:0031177">
    <property type="term" value="F:phosphopantetheine binding"/>
    <property type="evidence" value="ECO:0007669"/>
    <property type="project" value="InterPro"/>
</dbReference>
<feature type="domain" description="Ketosynthase family 3 (KS3)" evidence="11">
    <location>
        <begin position="38"/>
        <end position="464"/>
    </location>
</feature>
<dbReference type="InterPro" id="IPR006162">
    <property type="entry name" value="Ppantetheine_attach_site"/>
</dbReference>
<feature type="compositionally biased region" description="Low complexity" evidence="9">
    <location>
        <begin position="1348"/>
        <end position="1363"/>
    </location>
</feature>
<evidence type="ECO:0000256" key="3">
    <source>
        <dbReference type="ARBA" id="ARBA00022553"/>
    </source>
</evidence>
<feature type="region of interest" description="Disordered" evidence="9">
    <location>
        <begin position="1251"/>
        <end position="1300"/>
    </location>
</feature>
<dbReference type="InterPro" id="IPR020843">
    <property type="entry name" value="ER"/>
</dbReference>
<dbReference type="GO" id="GO:0004315">
    <property type="term" value="F:3-oxoacyl-[acyl-carrier-protein] synthase activity"/>
    <property type="evidence" value="ECO:0007669"/>
    <property type="project" value="InterPro"/>
</dbReference>
<dbReference type="Pfam" id="PF00109">
    <property type="entry name" value="ketoacyl-synt"/>
    <property type="match status" value="1"/>
</dbReference>
<feature type="region of interest" description="Disordered" evidence="9">
    <location>
        <begin position="2078"/>
        <end position="2102"/>
    </location>
</feature>
<dbReference type="FunFam" id="3.40.50.720:FF:000209">
    <property type="entry name" value="Polyketide synthase Pks12"/>
    <property type="match status" value="1"/>
</dbReference>
<dbReference type="InterPro" id="IPR036291">
    <property type="entry name" value="NAD(P)-bd_dom_sf"/>
</dbReference>
<dbReference type="GO" id="GO:0004312">
    <property type="term" value="F:fatty acid synthase activity"/>
    <property type="evidence" value="ECO:0007669"/>
    <property type="project" value="TreeGrafter"/>
</dbReference>
<dbReference type="STRING" id="910347.SAMN05421773_11820"/>
<feature type="region of interest" description="Disordered" evidence="9">
    <location>
        <begin position="872"/>
        <end position="896"/>
    </location>
</feature>
<reference evidence="13 14" key="1">
    <citation type="submission" date="2016-10" db="EMBL/GenBank/DDBJ databases">
        <authorList>
            <person name="de Groot N.N."/>
        </authorList>
    </citation>
    <scope>NUCLEOTIDE SEQUENCE [LARGE SCALE GENOMIC DNA]</scope>
    <source>
        <strain evidence="13 14">CGMCC 4.5739</strain>
    </source>
</reference>
<feature type="region of interest" description="Disordered" evidence="9">
    <location>
        <begin position="1342"/>
        <end position="1364"/>
    </location>
</feature>